<feature type="region of interest" description="Disordered" evidence="1">
    <location>
        <begin position="44"/>
        <end position="69"/>
    </location>
</feature>
<dbReference type="AlphaFoldDB" id="A0AAD5NE97"/>
<comment type="caution">
    <text evidence="2">The sequence shown here is derived from an EMBL/GenBank/DDBJ whole genome shotgun (WGS) entry which is preliminary data.</text>
</comment>
<dbReference type="EMBL" id="JAJSOW010000108">
    <property type="protein sequence ID" value="KAI9153812.1"/>
    <property type="molecule type" value="Genomic_DNA"/>
</dbReference>
<reference evidence="2" key="2">
    <citation type="submission" date="2023-02" db="EMBL/GenBank/DDBJ databases">
        <authorList>
            <person name="Swenson N.G."/>
            <person name="Wegrzyn J.L."/>
            <person name="Mcevoy S.L."/>
        </authorList>
    </citation>
    <scope>NUCLEOTIDE SEQUENCE</scope>
    <source>
        <strain evidence="2">91603</strain>
        <tissue evidence="2">Leaf</tissue>
    </source>
</reference>
<protein>
    <submittedName>
        <fullName evidence="2">Uncharacterized protein</fullName>
    </submittedName>
</protein>
<keyword evidence="3" id="KW-1185">Reference proteome</keyword>
<proteinExistence type="predicted"/>
<accession>A0AAD5NE97</accession>
<reference evidence="2" key="1">
    <citation type="journal article" date="2022" name="Plant J.">
        <title>Strategies of tolerance reflected in two North American maple genomes.</title>
        <authorList>
            <person name="McEvoy S.L."/>
            <person name="Sezen U.U."/>
            <person name="Trouern-Trend A."/>
            <person name="McMahon S.M."/>
            <person name="Schaberg P.G."/>
            <person name="Yang J."/>
            <person name="Wegrzyn J.L."/>
            <person name="Swenson N.G."/>
        </authorList>
    </citation>
    <scope>NUCLEOTIDE SEQUENCE</scope>
    <source>
        <strain evidence="2">91603</strain>
    </source>
</reference>
<evidence type="ECO:0000313" key="2">
    <source>
        <dbReference type="EMBL" id="KAI9153812.1"/>
    </source>
</evidence>
<dbReference type="Proteomes" id="UP001064489">
    <property type="component" value="Chromosome 11"/>
</dbReference>
<name>A0AAD5NE97_ACENE</name>
<evidence type="ECO:0000313" key="3">
    <source>
        <dbReference type="Proteomes" id="UP001064489"/>
    </source>
</evidence>
<sequence length="108" mass="13008">MENFESTQQTAITWLVSARLDGKPLHGEFLVDLTESNFKLRFEEKKNRDKRTGEEKRKKEREEEVDERRRRGIRRGTLQLYQVFKSLIFILHFNRQQVLTKEIKNGGR</sequence>
<organism evidence="2 3">
    <name type="scientific">Acer negundo</name>
    <name type="common">Box elder</name>
    <dbReference type="NCBI Taxonomy" id="4023"/>
    <lineage>
        <taxon>Eukaryota</taxon>
        <taxon>Viridiplantae</taxon>
        <taxon>Streptophyta</taxon>
        <taxon>Embryophyta</taxon>
        <taxon>Tracheophyta</taxon>
        <taxon>Spermatophyta</taxon>
        <taxon>Magnoliopsida</taxon>
        <taxon>eudicotyledons</taxon>
        <taxon>Gunneridae</taxon>
        <taxon>Pentapetalae</taxon>
        <taxon>rosids</taxon>
        <taxon>malvids</taxon>
        <taxon>Sapindales</taxon>
        <taxon>Sapindaceae</taxon>
        <taxon>Hippocastanoideae</taxon>
        <taxon>Acereae</taxon>
        <taxon>Acer</taxon>
    </lineage>
</organism>
<evidence type="ECO:0000256" key="1">
    <source>
        <dbReference type="SAM" id="MobiDB-lite"/>
    </source>
</evidence>
<gene>
    <name evidence="2" type="ORF">LWI28_016866</name>
</gene>